<organism evidence="3 4">
    <name type="scientific">Niastella caeni</name>
    <dbReference type="NCBI Taxonomy" id="2569763"/>
    <lineage>
        <taxon>Bacteria</taxon>
        <taxon>Pseudomonadati</taxon>
        <taxon>Bacteroidota</taxon>
        <taxon>Chitinophagia</taxon>
        <taxon>Chitinophagales</taxon>
        <taxon>Chitinophagaceae</taxon>
        <taxon>Niastella</taxon>
    </lineage>
</organism>
<protein>
    <submittedName>
        <fullName evidence="3">SGNH/GDSL hydrolase family protein</fullName>
    </submittedName>
</protein>
<keyword evidence="1" id="KW-0732">Signal</keyword>
<dbReference type="Proteomes" id="UP000306918">
    <property type="component" value="Unassembled WGS sequence"/>
</dbReference>
<evidence type="ECO:0000313" key="4">
    <source>
        <dbReference type="Proteomes" id="UP000306918"/>
    </source>
</evidence>
<dbReference type="Gene3D" id="3.40.50.1110">
    <property type="entry name" value="SGNH hydrolase"/>
    <property type="match status" value="1"/>
</dbReference>
<name>A0A4S8HMR0_9BACT</name>
<feature type="signal peptide" evidence="1">
    <location>
        <begin position="1"/>
        <end position="21"/>
    </location>
</feature>
<evidence type="ECO:0000259" key="2">
    <source>
        <dbReference type="Pfam" id="PF13472"/>
    </source>
</evidence>
<dbReference type="GO" id="GO:0016788">
    <property type="term" value="F:hydrolase activity, acting on ester bonds"/>
    <property type="evidence" value="ECO:0007669"/>
    <property type="project" value="UniProtKB-ARBA"/>
</dbReference>
<dbReference type="AlphaFoldDB" id="A0A4S8HMR0"/>
<feature type="domain" description="SGNH hydrolase-type esterase" evidence="2">
    <location>
        <begin position="421"/>
        <end position="570"/>
    </location>
</feature>
<comment type="caution">
    <text evidence="3">The sequence shown here is derived from an EMBL/GenBank/DDBJ whole genome shotgun (WGS) entry which is preliminary data.</text>
</comment>
<dbReference type="InterPro" id="IPR036514">
    <property type="entry name" value="SGNH_hydro_sf"/>
</dbReference>
<accession>A0A4S8HMR0</accession>
<dbReference type="SUPFAM" id="SSF52266">
    <property type="entry name" value="SGNH hydrolase"/>
    <property type="match status" value="1"/>
</dbReference>
<dbReference type="Pfam" id="PF13472">
    <property type="entry name" value="Lipase_GDSL_2"/>
    <property type="match status" value="1"/>
</dbReference>
<reference evidence="3 4" key="1">
    <citation type="submission" date="2019-04" db="EMBL/GenBank/DDBJ databases">
        <title>Niastella caeni sp. nov., isolated from activated sludge.</title>
        <authorList>
            <person name="Sheng M."/>
        </authorList>
    </citation>
    <scope>NUCLEOTIDE SEQUENCE [LARGE SCALE GENOMIC DNA]</scope>
    <source>
        <strain evidence="3 4">HX-2-15</strain>
    </source>
</reference>
<keyword evidence="4" id="KW-1185">Reference proteome</keyword>
<dbReference type="OrthoDB" id="9786188at2"/>
<evidence type="ECO:0000256" key="1">
    <source>
        <dbReference type="SAM" id="SignalP"/>
    </source>
</evidence>
<proteinExistence type="predicted"/>
<evidence type="ECO:0000313" key="3">
    <source>
        <dbReference type="EMBL" id="THU34232.1"/>
    </source>
</evidence>
<dbReference type="InterPro" id="IPR013830">
    <property type="entry name" value="SGNH_hydro"/>
</dbReference>
<dbReference type="EMBL" id="STFF01000008">
    <property type="protein sequence ID" value="THU34232.1"/>
    <property type="molecule type" value="Genomic_DNA"/>
</dbReference>
<gene>
    <name evidence="3" type="ORF">FAM09_24755</name>
</gene>
<keyword evidence="3" id="KW-0378">Hydrolase</keyword>
<dbReference type="CDD" id="cd00229">
    <property type="entry name" value="SGNH_hydrolase"/>
    <property type="match status" value="1"/>
</dbReference>
<feature type="chain" id="PRO_5020517307" evidence="1">
    <location>
        <begin position="22"/>
        <end position="1076"/>
    </location>
</feature>
<sequence length="1076" mass="112681">MSMKKLILSITILLSFVTSYGQIPTDTSDLRTKINSWIVTNGTKQITATQVNQLFNGVASLMKAYAIDSAYRIADTLFLVRRGGFTTIKVTLNTGGAPSETDPTVPTVAKALTGSDTSRWNNKQDALAAGSGLSIVANVISAGTTTAQWNADKLQGNNISATSPTTGQILKWNGSAWAPANESGGSGGDSSIFATRYRVDTAIANVRGEMPRVDSAYTIGIMYDSSAWGSASSSFTVTGSPTINANKIRLPAGAKINWLHASMLEQETLQVDFKYKALLSTDSAFTVGWESPHPNLSVSLYGRVRTATGVVRIFAVVNGTPSEAVLSASSNMSGGISVDDSLTYVFYRNKDTTKFTVINHTSGQTGFATTIRNFQASGETGGLHNTAYFSLVNSAGTTNSVELCRIKYSSHALKQPIAALIGNSISSGSFATEINKRFGDLCKFVICAGGGDISASGVLQTYALVRHLKPQYAFIMLGGNDLAYSVPTATWQANLLLLHDSLIAHGSKIIWLLATPRTGLDITPVNDFIKATFPFTYIDTYTPLWSGTGTNLSGTYDSGDGVHPNEAGHAKIAEVIMSHHLYKAIENVYYRKQNLEAIYRSKAFNIAGDGSVLMNSFTSNAAGKLQVYGLQWNEQALNGNHYLLVKNTTAGSNAQTNIRVQNNNNDFAGTGIYSTSTSANGVLAAGGSYTLGSPSAGHSIVATAGPIKFAAGGLTEHMRLASSGNLLIGKTSDDGNLLQVAGLQRNEFTTTGNAYLIVKNSGSGANAQTNIRAQNDNDDFSSNGIYSTGTSANGVLAPGGSYNLGSPSAGHSIVALAGPLKFAAGGTTEGMRLNSSNELQLNSTSDLGASKLQVTGTIQMQDGNQASGKVLTSDANGVGTWQTPTGGITSINSQSGPSITIQGGSGITVNTTTNTVTVSADPTSDIFTRTIDVQYTTQSNSGTSATDLYTKTVAGLTLGADGTSLSFESAGTFNDASTTYDMNVYFAGTSISGTTALSITATGSWSMRGTIIRTGTNTLRSTITWNIDGKVYTNYATLGSLDFTTSNILKITGTAGGGSATTGDINATLWKVIYQP</sequence>